<feature type="non-terminal residue" evidence="12">
    <location>
        <position position="158"/>
    </location>
</feature>
<feature type="non-terminal residue" evidence="12">
    <location>
        <position position="1"/>
    </location>
</feature>
<keyword evidence="7 11" id="KW-1133">Transmembrane helix</keyword>
<keyword evidence="8 11" id="KW-0443">Lipid metabolism</keyword>
<evidence type="ECO:0000256" key="8">
    <source>
        <dbReference type="ARBA" id="ARBA00023098"/>
    </source>
</evidence>
<evidence type="ECO:0000256" key="9">
    <source>
        <dbReference type="ARBA" id="ARBA00023136"/>
    </source>
</evidence>
<reference evidence="13" key="1">
    <citation type="submission" date="2022-10" db="EMBL/GenBank/DDBJ databases">
        <title>Genome assembly of Pristionchus species.</title>
        <authorList>
            <person name="Yoshida K."/>
            <person name="Sommer R.J."/>
        </authorList>
    </citation>
    <scope>NUCLEOTIDE SEQUENCE [LARGE SCALE GENOMIC DNA]</scope>
    <source>
        <strain evidence="13">RS5460</strain>
    </source>
</reference>
<sequence>ARHDYWPSYGFENHSLVIPFEKSFDEENFTSWIQANWAHSLSVSAAYLIVIFAGQKLMESRKPFALDTPLLLWNFGLAVFSILGFIRVTPEWVWSWTGKNDLKYSTCVASYTQAVSGFWAQLFVLSKIVELLDTVFIVARKKPLLFLHWYHHISVLVY</sequence>
<comment type="pathway">
    <text evidence="2">Lipid metabolism; fatty acid biosynthesis.</text>
</comment>
<evidence type="ECO:0000256" key="5">
    <source>
        <dbReference type="ARBA" id="ARBA00022692"/>
    </source>
</evidence>
<evidence type="ECO:0000256" key="4">
    <source>
        <dbReference type="ARBA" id="ARBA00022679"/>
    </source>
</evidence>
<evidence type="ECO:0000313" key="12">
    <source>
        <dbReference type="EMBL" id="GMR44001.1"/>
    </source>
</evidence>
<proteinExistence type="inferred from homology"/>
<keyword evidence="4 11" id="KW-0808">Transferase</keyword>
<comment type="caution">
    <text evidence="11">Lacks conserved residue(s) required for the propagation of feature annotation.</text>
</comment>
<keyword evidence="10 11" id="KW-0275">Fatty acid biosynthesis</keyword>
<dbReference type="GO" id="GO:0034626">
    <property type="term" value="P:fatty acid elongation, polyunsaturated fatty acid"/>
    <property type="evidence" value="ECO:0007669"/>
    <property type="project" value="TreeGrafter"/>
</dbReference>
<evidence type="ECO:0000256" key="11">
    <source>
        <dbReference type="RuleBase" id="RU361115"/>
    </source>
</evidence>
<dbReference type="AlphaFoldDB" id="A0AAN5CHF6"/>
<evidence type="ECO:0000256" key="1">
    <source>
        <dbReference type="ARBA" id="ARBA00004141"/>
    </source>
</evidence>
<protein>
    <recommendedName>
        <fullName evidence="11">Elongation of very long chain fatty acids protein</fullName>
        <ecNumber evidence="11">2.3.1.199</ecNumber>
    </recommendedName>
    <alternativeName>
        <fullName evidence="11">Very-long-chain 3-oxoacyl-CoA synthase</fullName>
    </alternativeName>
</protein>
<gene>
    <name evidence="12" type="ORF">PMAYCL1PPCAC_14196</name>
</gene>
<dbReference type="InterPro" id="IPR002076">
    <property type="entry name" value="ELO_fam"/>
</dbReference>
<dbReference type="InterPro" id="IPR030457">
    <property type="entry name" value="ELO_CS"/>
</dbReference>
<keyword evidence="13" id="KW-1185">Reference proteome</keyword>
<accession>A0AAN5CHF6</accession>
<dbReference type="GO" id="GO:0005789">
    <property type="term" value="C:endoplasmic reticulum membrane"/>
    <property type="evidence" value="ECO:0007669"/>
    <property type="project" value="TreeGrafter"/>
</dbReference>
<comment type="subcellular location">
    <subcellularLocation>
        <location evidence="1">Membrane</location>
        <topology evidence="1">Multi-pass membrane protein</topology>
    </subcellularLocation>
</comment>
<feature type="transmembrane region" description="Helical" evidence="11">
    <location>
        <begin position="70"/>
        <end position="88"/>
    </location>
</feature>
<dbReference type="EC" id="2.3.1.199" evidence="11"/>
<dbReference type="Proteomes" id="UP001328107">
    <property type="component" value="Unassembled WGS sequence"/>
</dbReference>
<comment type="similarity">
    <text evidence="11">Belongs to the ELO family.</text>
</comment>
<keyword evidence="9 11" id="KW-0472">Membrane</keyword>
<keyword evidence="6 11" id="KW-0276">Fatty acid metabolism</keyword>
<keyword evidence="3 11" id="KW-0444">Lipid biosynthesis</keyword>
<dbReference type="Pfam" id="PF01151">
    <property type="entry name" value="ELO"/>
    <property type="match status" value="1"/>
</dbReference>
<organism evidence="12 13">
    <name type="scientific">Pristionchus mayeri</name>
    <dbReference type="NCBI Taxonomy" id="1317129"/>
    <lineage>
        <taxon>Eukaryota</taxon>
        <taxon>Metazoa</taxon>
        <taxon>Ecdysozoa</taxon>
        <taxon>Nematoda</taxon>
        <taxon>Chromadorea</taxon>
        <taxon>Rhabditida</taxon>
        <taxon>Rhabditina</taxon>
        <taxon>Diplogasteromorpha</taxon>
        <taxon>Diplogasteroidea</taxon>
        <taxon>Neodiplogasteridae</taxon>
        <taxon>Pristionchus</taxon>
    </lineage>
</organism>
<dbReference type="GO" id="GO:0034625">
    <property type="term" value="P:fatty acid elongation, monounsaturated fatty acid"/>
    <property type="evidence" value="ECO:0007669"/>
    <property type="project" value="TreeGrafter"/>
</dbReference>
<comment type="caution">
    <text evidence="12">The sequence shown here is derived from an EMBL/GenBank/DDBJ whole genome shotgun (WGS) entry which is preliminary data.</text>
</comment>
<evidence type="ECO:0000256" key="3">
    <source>
        <dbReference type="ARBA" id="ARBA00022516"/>
    </source>
</evidence>
<dbReference type="GO" id="GO:0030148">
    <property type="term" value="P:sphingolipid biosynthetic process"/>
    <property type="evidence" value="ECO:0007669"/>
    <property type="project" value="TreeGrafter"/>
</dbReference>
<feature type="transmembrane region" description="Helical" evidence="11">
    <location>
        <begin position="37"/>
        <end position="58"/>
    </location>
</feature>
<dbReference type="EMBL" id="BTRK01000003">
    <property type="protein sequence ID" value="GMR44001.1"/>
    <property type="molecule type" value="Genomic_DNA"/>
</dbReference>
<evidence type="ECO:0000256" key="10">
    <source>
        <dbReference type="ARBA" id="ARBA00023160"/>
    </source>
</evidence>
<evidence type="ECO:0000256" key="6">
    <source>
        <dbReference type="ARBA" id="ARBA00022832"/>
    </source>
</evidence>
<comment type="catalytic activity">
    <reaction evidence="11">
        <text>a very-long-chain acyl-CoA + malonyl-CoA + H(+) = a very-long-chain 3-oxoacyl-CoA + CO2 + CoA</text>
        <dbReference type="Rhea" id="RHEA:32727"/>
        <dbReference type="ChEBI" id="CHEBI:15378"/>
        <dbReference type="ChEBI" id="CHEBI:16526"/>
        <dbReference type="ChEBI" id="CHEBI:57287"/>
        <dbReference type="ChEBI" id="CHEBI:57384"/>
        <dbReference type="ChEBI" id="CHEBI:90725"/>
        <dbReference type="ChEBI" id="CHEBI:90736"/>
        <dbReference type="EC" id="2.3.1.199"/>
    </reaction>
</comment>
<evidence type="ECO:0000256" key="7">
    <source>
        <dbReference type="ARBA" id="ARBA00022989"/>
    </source>
</evidence>
<evidence type="ECO:0000313" key="13">
    <source>
        <dbReference type="Proteomes" id="UP001328107"/>
    </source>
</evidence>
<name>A0AAN5CHF6_9BILA</name>
<dbReference type="PANTHER" id="PTHR11157">
    <property type="entry name" value="FATTY ACID ACYL TRANSFERASE-RELATED"/>
    <property type="match status" value="1"/>
</dbReference>
<dbReference type="PANTHER" id="PTHR11157:SF17">
    <property type="entry name" value="ELONGATION OF VERY LONG CHAIN FATTY ACIDS PROTEIN 6"/>
    <property type="match status" value="1"/>
</dbReference>
<dbReference type="GO" id="GO:0042761">
    <property type="term" value="P:very long-chain fatty acid biosynthetic process"/>
    <property type="evidence" value="ECO:0007669"/>
    <property type="project" value="TreeGrafter"/>
</dbReference>
<dbReference type="PROSITE" id="PS01188">
    <property type="entry name" value="ELO"/>
    <property type="match status" value="1"/>
</dbReference>
<evidence type="ECO:0000256" key="2">
    <source>
        <dbReference type="ARBA" id="ARBA00005194"/>
    </source>
</evidence>
<feature type="transmembrane region" description="Helical" evidence="11">
    <location>
        <begin position="118"/>
        <end position="139"/>
    </location>
</feature>
<keyword evidence="5 11" id="KW-0812">Transmembrane</keyword>
<dbReference type="GO" id="GO:0019367">
    <property type="term" value="P:fatty acid elongation, saturated fatty acid"/>
    <property type="evidence" value="ECO:0007669"/>
    <property type="project" value="TreeGrafter"/>
</dbReference>
<dbReference type="GO" id="GO:0009922">
    <property type="term" value="F:fatty acid elongase activity"/>
    <property type="evidence" value="ECO:0007669"/>
    <property type="project" value="UniProtKB-EC"/>
</dbReference>